<name>A0ABQ3TMW5_9ACTN</name>
<reference evidence="3" key="1">
    <citation type="submission" date="2023-07" db="EMBL/GenBank/DDBJ databases">
        <title>Whole genome shotgun sequence of Streptomyces spororaveus NBRC 15456.</title>
        <authorList>
            <person name="Komaki H."/>
            <person name="Tamura T."/>
        </authorList>
    </citation>
    <scope>NUCLEOTIDE SEQUENCE [LARGE SCALE GENOMIC DNA]</scope>
    <source>
        <strain evidence="3">NBRC 15456</strain>
    </source>
</reference>
<sequence length="83" mass="8450">MRQKVHTGESAGFSLDRLSPAGAPGARRVEGDHCLGPARTCAGQGATLAIHPYGRSAVHPPARPAPGRVFGVVTGGADHVSNE</sequence>
<comment type="caution">
    <text evidence="2">The sequence shown here is derived from an EMBL/GenBank/DDBJ whole genome shotgun (WGS) entry which is preliminary data.</text>
</comment>
<dbReference type="Proteomes" id="UP000608522">
    <property type="component" value="Unassembled WGS sequence"/>
</dbReference>
<protein>
    <submittedName>
        <fullName evidence="2">Uncharacterized protein</fullName>
    </submittedName>
</protein>
<evidence type="ECO:0000256" key="1">
    <source>
        <dbReference type="SAM" id="MobiDB-lite"/>
    </source>
</evidence>
<keyword evidence="3" id="KW-1185">Reference proteome</keyword>
<evidence type="ECO:0000313" key="2">
    <source>
        <dbReference type="EMBL" id="GHI81332.1"/>
    </source>
</evidence>
<gene>
    <name evidence="2" type="ORF">Sspor_68930</name>
</gene>
<organism evidence="2 3">
    <name type="scientific">Streptomyces spororaveus</name>
    <dbReference type="NCBI Taxonomy" id="284039"/>
    <lineage>
        <taxon>Bacteria</taxon>
        <taxon>Bacillati</taxon>
        <taxon>Actinomycetota</taxon>
        <taxon>Actinomycetes</taxon>
        <taxon>Kitasatosporales</taxon>
        <taxon>Streptomycetaceae</taxon>
        <taxon>Streptomyces</taxon>
    </lineage>
</organism>
<proteinExistence type="predicted"/>
<accession>A0ABQ3TMW5</accession>
<evidence type="ECO:0000313" key="3">
    <source>
        <dbReference type="Proteomes" id="UP000608522"/>
    </source>
</evidence>
<feature type="region of interest" description="Disordered" evidence="1">
    <location>
        <begin position="1"/>
        <end position="30"/>
    </location>
</feature>
<dbReference type="EMBL" id="BNED01000005">
    <property type="protein sequence ID" value="GHI81332.1"/>
    <property type="molecule type" value="Genomic_DNA"/>
</dbReference>